<dbReference type="Pfam" id="PF00560">
    <property type="entry name" value="LRR_1"/>
    <property type="match status" value="2"/>
</dbReference>
<dbReference type="InterPro" id="IPR042197">
    <property type="entry name" value="Apaf_helical"/>
</dbReference>
<feature type="transmembrane region" description="Helical" evidence="4">
    <location>
        <begin position="1215"/>
        <end position="1233"/>
    </location>
</feature>
<dbReference type="FunFam" id="3.40.50.10140:FF:000007">
    <property type="entry name" value="Disease resistance protein (TIR-NBS-LRR class)"/>
    <property type="match status" value="1"/>
</dbReference>
<dbReference type="InterPro" id="IPR032675">
    <property type="entry name" value="LRR_dom_sf"/>
</dbReference>
<dbReference type="Gene3D" id="3.40.50.300">
    <property type="entry name" value="P-loop containing nucleotide triphosphate hydrolases"/>
    <property type="match status" value="1"/>
</dbReference>
<proteinExistence type="predicted"/>
<dbReference type="GO" id="GO:0007165">
    <property type="term" value="P:signal transduction"/>
    <property type="evidence" value="ECO:0007669"/>
    <property type="project" value="InterPro"/>
</dbReference>
<keyword evidence="4" id="KW-1133">Transmembrane helix</keyword>
<keyword evidence="1" id="KW-0433">Leucine-rich repeat</keyword>
<keyword evidence="3" id="KW-0520">NAD</keyword>
<keyword evidence="7" id="KW-1185">Reference proteome</keyword>
<accession>A0AAP0R6T7</accession>
<evidence type="ECO:0000259" key="5">
    <source>
        <dbReference type="PROSITE" id="PS50104"/>
    </source>
</evidence>
<dbReference type="EMBL" id="JBBPBK010000016">
    <property type="protein sequence ID" value="KAK9267736.1"/>
    <property type="molecule type" value="Genomic_DNA"/>
</dbReference>
<dbReference type="SUPFAM" id="SSF52058">
    <property type="entry name" value="L domain-like"/>
    <property type="match status" value="2"/>
</dbReference>
<keyword evidence="4" id="KW-0472">Membrane</keyword>
<dbReference type="SMART" id="SM00369">
    <property type="entry name" value="LRR_TYP"/>
    <property type="match status" value="6"/>
</dbReference>
<dbReference type="PANTHER" id="PTHR11017:SF544">
    <property type="entry name" value="ADP-RIBOSYL CYCLASE_CYCLIC ADP-RIBOSE HYDROLASE"/>
    <property type="match status" value="1"/>
</dbReference>
<dbReference type="InterPro" id="IPR044974">
    <property type="entry name" value="Disease_R_plants"/>
</dbReference>
<dbReference type="SUPFAM" id="SSF52200">
    <property type="entry name" value="Toll/Interleukin receptor TIR domain"/>
    <property type="match status" value="1"/>
</dbReference>
<sequence>MAFTSIRAESSSPVPPNIFVYDVFLSFRGEDTRKNFTDHMYAALVRHCFSTFRDDDELQRGEEIGPGLLTSIEQSRISVVIFSRNYADSRWCLDELVKILECKRTFKQIVLPIFYGVDPSDVRAQRGTYAQAFAKHEKRYKGSDKMKGKIKSWRDALTEAANLSGYDLQNMADGHEAKAIENIIKDISNRLNPTYLHVADYPVGIESRVQRVIELLELGSDNVRMVGIWGMGGIGKTTIAKAVYKLIRIQFQGSSFLADVREKSEQPNGLVDIQEQLFSDILMNKTQDIRNVHRGTDIIMKRLWSRRVLVVLDDVDDFKQLNALAIRREHFRSGSRIIVTTRDKSLLLKFLKVDEVYEPELLSGKESLQLFSWHAFEKEHPIEDRVRLSREVVDCAGRLPLVLEVWGSLFKCISGADGWKNTLKKLKEIPDADIQMKLRISYDSLDAVNKDLFLDIACFFVGTEPNYAIKVLAACDLYPEIGLQVLSNRSLVRNDGSRLLMHDMIRDMGRDIVRGECHRSRPGERSRLWFHKDVLTVLKYETGTKAVEGLVLNLPESKEELVKATAFAEMSNMRLLQLNYVHLNGSYEHLPKRLRWLCWYGFPLNSIPLDLFLEEVVVLDMCYSSLTHVWEGRKELGNLKFLNLSHSYYLAETPDFSSVTNLETLLLNDCIRLVEVHQSIEALDKLVVLDMSNCKNLWKLPPGIRKLKSLQNFSLSGCSKFEKLQGLISPSLGSTQGLISLRGLDISNCNFSYVPHELGSLFSLKWLDLSGNKNLRELELGTWKLKSLRDINLNDCSNLEKLSGFEGSSSKSQLSLVPSEASAEINSDSPSSDSAEGLTLSLNGCNLSHIPDELGSLFLLDSLDLSGNKKLKELPLGIWKWTSLQTLRLSHCSKLELLFSIFSSQATSARNAASMQGLSPFEHLDLKYCNLSHLPDGIGSLLSLTDLYLQGNNLCTLPASISQLSRLERLNLSECTRLQSLPELPINLKRVCATNCTSLERISIQSDFQASPLLTFHCCHSLKIDRILLPNKEQSAVGKFRIILPGCEVPDYFNYRSEGSVLSFAVSLLPNQRIRGWTLCLVMAGSEEEAEEYEDVNDAWNFDLYYKLKSKTKGFEIKYDLGHHYHPPFGQDHLCLHHVPQSEDVLQMEDGDEVEYSIFHSFAEDDIQVKNWAVNLIYMVDDQKDYQVNDQAMIQDDSPCMGMSCLIKRFQQIKHWFFVVVFFIFFIFLYLSWSSPRGVRTFEPPPPT</sequence>
<dbReference type="InterPro" id="IPR000157">
    <property type="entry name" value="TIR_dom"/>
</dbReference>
<dbReference type="InterPro" id="IPR001611">
    <property type="entry name" value="Leu-rich_rpt"/>
</dbReference>
<keyword evidence="4" id="KW-0812">Transmembrane</keyword>
<evidence type="ECO:0000313" key="7">
    <source>
        <dbReference type="Proteomes" id="UP001415857"/>
    </source>
</evidence>
<evidence type="ECO:0000256" key="3">
    <source>
        <dbReference type="ARBA" id="ARBA00023027"/>
    </source>
</evidence>
<dbReference type="GO" id="GO:0043531">
    <property type="term" value="F:ADP binding"/>
    <property type="evidence" value="ECO:0007669"/>
    <property type="project" value="InterPro"/>
</dbReference>
<dbReference type="Pfam" id="PF00931">
    <property type="entry name" value="NB-ARC"/>
    <property type="match status" value="1"/>
</dbReference>
<dbReference type="Gene3D" id="1.10.8.430">
    <property type="entry name" value="Helical domain of apoptotic protease-activating factors"/>
    <property type="match status" value="1"/>
</dbReference>
<dbReference type="PROSITE" id="PS50104">
    <property type="entry name" value="TIR"/>
    <property type="match status" value="1"/>
</dbReference>
<comment type="caution">
    <text evidence="6">The sequence shown here is derived from an EMBL/GenBank/DDBJ whole genome shotgun (WGS) entry which is preliminary data.</text>
</comment>
<dbReference type="InterPro" id="IPR027417">
    <property type="entry name" value="P-loop_NTPase"/>
</dbReference>
<dbReference type="InterPro" id="IPR058192">
    <property type="entry name" value="WHD_ROQ1-like"/>
</dbReference>
<evidence type="ECO:0000313" key="6">
    <source>
        <dbReference type="EMBL" id="KAK9267736.1"/>
    </source>
</evidence>
<dbReference type="InterPro" id="IPR035897">
    <property type="entry name" value="Toll_tir_struct_dom_sf"/>
</dbReference>
<dbReference type="Gene3D" id="3.80.10.10">
    <property type="entry name" value="Ribonuclease Inhibitor"/>
    <property type="match status" value="3"/>
</dbReference>
<dbReference type="AlphaFoldDB" id="A0AAP0R6T7"/>
<name>A0AAP0R6T7_LIQFO</name>
<dbReference type="Pfam" id="PF01582">
    <property type="entry name" value="TIR"/>
    <property type="match status" value="1"/>
</dbReference>
<protein>
    <recommendedName>
        <fullName evidence="5">TIR domain-containing protein</fullName>
    </recommendedName>
</protein>
<keyword evidence="2" id="KW-0677">Repeat</keyword>
<reference evidence="6 7" key="1">
    <citation type="journal article" date="2024" name="Plant J.">
        <title>Genome sequences and population genomics reveal climatic adaptation and genomic divergence between two closely related sweetgum species.</title>
        <authorList>
            <person name="Xu W.Q."/>
            <person name="Ren C.Q."/>
            <person name="Zhang X.Y."/>
            <person name="Comes H.P."/>
            <person name="Liu X.H."/>
            <person name="Li Y.G."/>
            <person name="Kettle C.J."/>
            <person name="Jalonen R."/>
            <person name="Gaisberger H."/>
            <person name="Ma Y.Z."/>
            <person name="Qiu Y.X."/>
        </authorList>
    </citation>
    <scope>NUCLEOTIDE SEQUENCE [LARGE SCALE GENOMIC DNA]</scope>
    <source>
        <strain evidence="6">Hangzhou</strain>
    </source>
</reference>
<dbReference type="InterPro" id="IPR003591">
    <property type="entry name" value="Leu-rich_rpt_typical-subtyp"/>
</dbReference>
<dbReference type="Gene3D" id="3.40.50.10140">
    <property type="entry name" value="Toll/interleukin-1 receptor homology (TIR) domain"/>
    <property type="match status" value="1"/>
</dbReference>
<dbReference type="InterPro" id="IPR002182">
    <property type="entry name" value="NB-ARC"/>
</dbReference>
<organism evidence="6 7">
    <name type="scientific">Liquidambar formosana</name>
    <name type="common">Formosan gum</name>
    <dbReference type="NCBI Taxonomy" id="63359"/>
    <lineage>
        <taxon>Eukaryota</taxon>
        <taxon>Viridiplantae</taxon>
        <taxon>Streptophyta</taxon>
        <taxon>Embryophyta</taxon>
        <taxon>Tracheophyta</taxon>
        <taxon>Spermatophyta</taxon>
        <taxon>Magnoliopsida</taxon>
        <taxon>eudicotyledons</taxon>
        <taxon>Gunneridae</taxon>
        <taxon>Pentapetalae</taxon>
        <taxon>Saxifragales</taxon>
        <taxon>Altingiaceae</taxon>
        <taxon>Liquidambar</taxon>
    </lineage>
</organism>
<dbReference type="SMART" id="SM00255">
    <property type="entry name" value="TIR"/>
    <property type="match status" value="1"/>
</dbReference>
<dbReference type="SUPFAM" id="SSF52540">
    <property type="entry name" value="P-loop containing nucleoside triphosphate hydrolases"/>
    <property type="match status" value="1"/>
</dbReference>
<evidence type="ECO:0000256" key="1">
    <source>
        <dbReference type="ARBA" id="ARBA00022614"/>
    </source>
</evidence>
<dbReference type="PANTHER" id="PTHR11017">
    <property type="entry name" value="LEUCINE-RICH REPEAT-CONTAINING PROTEIN"/>
    <property type="match status" value="1"/>
</dbReference>
<dbReference type="Proteomes" id="UP001415857">
    <property type="component" value="Unassembled WGS sequence"/>
</dbReference>
<feature type="domain" description="TIR" evidence="5">
    <location>
        <begin position="19"/>
        <end position="191"/>
    </location>
</feature>
<evidence type="ECO:0000256" key="4">
    <source>
        <dbReference type="SAM" id="Phobius"/>
    </source>
</evidence>
<dbReference type="Pfam" id="PF23282">
    <property type="entry name" value="WHD_ROQ1"/>
    <property type="match status" value="1"/>
</dbReference>
<dbReference type="GO" id="GO:0006952">
    <property type="term" value="P:defense response"/>
    <property type="evidence" value="ECO:0007669"/>
    <property type="project" value="InterPro"/>
</dbReference>
<evidence type="ECO:0000256" key="2">
    <source>
        <dbReference type="ARBA" id="ARBA00022737"/>
    </source>
</evidence>
<dbReference type="PRINTS" id="PR00364">
    <property type="entry name" value="DISEASERSIST"/>
</dbReference>
<gene>
    <name evidence="6" type="ORF">L1049_010169</name>
</gene>